<dbReference type="EMBL" id="BMZS01000017">
    <property type="protein sequence ID" value="GHD63630.1"/>
    <property type="molecule type" value="Genomic_DNA"/>
</dbReference>
<dbReference type="Pfam" id="PF08666">
    <property type="entry name" value="SAF"/>
    <property type="match status" value="1"/>
</dbReference>
<organism evidence="3 4">
    <name type="scientific">Thalassobaculum fulvum</name>
    <dbReference type="NCBI Taxonomy" id="1633335"/>
    <lineage>
        <taxon>Bacteria</taxon>
        <taxon>Pseudomonadati</taxon>
        <taxon>Pseudomonadota</taxon>
        <taxon>Alphaproteobacteria</taxon>
        <taxon>Rhodospirillales</taxon>
        <taxon>Thalassobaculaceae</taxon>
        <taxon>Thalassobaculum</taxon>
    </lineage>
</organism>
<dbReference type="InterPro" id="IPR017592">
    <property type="entry name" value="Pilus_assmbl_Flp-typ_CpaB"/>
</dbReference>
<dbReference type="RefSeq" id="WP_189995664.1">
    <property type="nucleotide sequence ID" value="NZ_BMZS01000017.1"/>
</dbReference>
<keyword evidence="1" id="KW-0732">Signal</keyword>
<feature type="domain" description="SAF" evidence="2">
    <location>
        <begin position="49"/>
        <end position="119"/>
    </location>
</feature>
<dbReference type="CDD" id="cd11614">
    <property type="entry name" value="SAF_CpaB_FlgA_like"/>
    <property type="match status" value="1"/>
</dbReference>
<evidence type="ECO:0000259" key="2">
    <source>
        <dbReference type="SMART" id="SM00858"/>
    </source>
</evidence>
<protein>
    <recommendedName>
        <fullName evidence="2">SAF domain-containing protein</fullName>
    </recommendedName>
</protein>
<reference evidence="3" key="1">
    <citation type="journal article" date="2014" name="Int. J. Syst. Evol. Microbiol.">
        <title>Complete genome sequence of Corynebacterium casei LMG S-19264T (=DSM 44701T), isolated from a smear-ripened cheese.</title>
        <authorList>
            <consortium name="US DOE Joint Genome Institute (JGI-PGF)"/>
            <person name="Walter F."/>
            <person name="Albersmeier A."/>
            <person name="Kalinowski J."/>
            <person name="Ruckert C."/>
        </authorList>
    </citation>
    <scope>NUCLEOTIDE SEQUENCE</scope>
    <source>
        <strain evidence="3">KCTC 42651</strain>
    </source>
</reference>
<evidence type="ECO:0000256" key="1">
    <source>
        <dbReference type="SAM" id="SignalP"/>
    </source>
</evidence>
<dbReference type="NCBIfam" id="TIGR03177">
    <property type="entry name" value="pilus_cpaB"/>
    <property type="match status" value="1"/>
</dbReference>
<dbReference type="SMART" id="SM00858">
    <property type="entry name" value="SAF"/>
    <property type="match status" value="1"/>
</dbReference>
<keyword evidence="4" id="KW-1185">Reference proteome</keyword>
<dbReference type="Pfam" id="PF16976">
    <property type="entry name" value="RcpC"/>
    <property type="match status" value="1"/>
</dbReference>
<dbReference type="AlphaFoldDB" id="A0A918XY84"/>
<feature type="signal peptide" evidence="1">
    <location>
        <begin position="1"/>
        <end position="17"/>
    </location>
</feature>
<comment type="caution">
    <text evidence="3">The sequence shown here is derived from an EMBL/GenBank/DDBJ whole genome shotgun (WGS) entry which is preliminary data.</text>
</comment>
<dbReference type="Proteomes" id="UP000630353">
    <property type="component" value="Unassembled WGS sequence"/>
</dbReference>
<accession>A0A918XY84</accession>
<gene>
    <name evidence="3" type="ORF">GCM10017083_54140</name>
</gene>
<proteinExistence type="predicted"/>
<reference evidence="3" key="2">
    <citation type="submission" date="2020-09" db="EMBL/GenBank/DDBJ databases">
        <authorList>
            <person name="Sun Q."/>
            <person name="Kim S."/>
        </authorList>
    </citation>
    <scope>NUCLEOTIDE SEQUENCE</scope>
    <source>
        <strain evidence="3">KCTC 42651</strain>
    </source>
</reference>
<name>A0A918XY84_9PROT</name>
<dbReference type="InterPro" id="IPR031571">
    <property type="entry name" value="RcpC_dom"/>
</dbReference>
<feature type="chain" id="PRO_5037817353" description="SAF domain-containing protein" evidence="1">
    <location>
        <begin position="18"/>
        <end position="294"/>
    </location>
</feature>
<evidence type="ECO:0000313" key="3">
    <source>
        <dbReference type="EMBL" id="GHD63630.1"/>
    </source>
</evidence>
<sequence>MARLRTVLLLTVAVASAGVTTAGANRWLEIQKDRAVPTSAPVVVKNPTVRILVAAADLPAGQILRAEHLVWTDWPAEGVKDDFMREAGDGDGSGRGGFDGAVVRSSLLAGEPVTERRVVRPGDRGFLAAMLTPGHRAVSVEVDAATGIAGLVFPGDRVDVVLTHVISQEDKGPRRRASETVLQDIRVLALDQRVDDQTGKPLVAKTATLELTAKQVEVVTVAAQLGRLSLSLRSLASAEDGPVEAPGKSYTLDSDASSLLSLKPAQRPKAREVQVTVVRGGERQSKAFPAGWKQ</sequence>
<dbReference type="InterPro" id="IPR013974">
    <property type="entry name" value="SAF"/>
</dbReference>
<evidence type="ECO:0000313" key="4">
    <source>
        <dbReference type="Proteomes" id="UP000630353"/>
    </source>
</evidence>